<accession>A0A0V1KM48</accession>
<reference evidence="1 2" key="1">
    <citation type="submission" date="2015-05" db="EMBL/GenBank/DDBJ databases">
        <title>Evolution of Trichinella species and genotypes.</title>
        <authorList>
            <person name="Korhonen P.K."/>
            <person name="Edoardo P."/>
            <person name="Giuseppe L.R."/>
            <person name="Gasser R.B."/>
        </authorList>
    </citation>
    <scope>NUCLEOTIDE SEQUENCE [LARGE SCALE GENOMIC DNA]</scope>
    <source>
        <strain evidence="1">ISS10</strain>
    </source>
</reference>
<sequence>MDYTINIELIWLNGVTQYCSRNLCGFAYRIFVEYYVNRSVIPIVDDIALLGAVEGWKGAVGKY</sequence>
<name>A0A0V1KM48_9BILA</name>
<keyword evidence="2" id="KW-1185">Reference proteome</keyword>
<evidence type="ECO:0000313" key="2">
    <source>
        <dbReference type="Proteomes" id="UP000054721"/>
    </source>
</evidence>
<organism evidence="1 2">
    <name type="scientific">Trichinella nativa</name>
    <dbReference type="NCBI Taxonomy" id="6335"/>
    <lineage>
        <taxon>Eukaryota</taxon>
        <taxon>Metazoa</taxon>
        <taxon>Ecdysozoa</taxon>
        <taxon>Nematoda</taxon>
        <taxon>Enoplea</taxon>
        <taxon>Dorylaimia</taxon>
        <taxon>Trichinellida</taxon>
        <taxon>Trichinellidae</taxon>
        <taxon>Trichinella</taxon>
    </lineage>
</organism>
<dbReference type="Proteomes" id="UP000054721">
    <property type="component" value="Unassembled WGS sequence"/>
</dbReference>
<gene>
    <name evidence="1" type="ORF">T02_15783</name>
</gene>
<dbReference type="AlphaFoldDB" id="A0A0V1KM48"/>
<protein>
    <submittedName>
        <fullName evidence="1">Uncharacterized protein</fullName>
    </submittedName>
</protein>
<proteinExistence type="predicted"/>
<evidence type="ECO:0000313" key="1">
    <source>
        <dbReference type="EMBL" id="KRZ48378.1"/>
    </source>
</evidence>
<dbReference type="EMBL" id="JYDW01000417">
    <property type="protein sequence ID" value="KRZ48378.1"/>
    <property type="molecule type" value="Genomic_DNA"/>
</dbReference>
<comment type="caution">
    <text evidence="1">The sequence shown here is derived from an EMBL/GenBank/DDBJ whole genome shotgun (WGS) entry which is preliminary data.</text>
</comment>